<protein>
    <submittedName>
        <fullName evidence="2">Uncharacterized protein</fullName>
    </submittedName>
</protein>
<evidence type="ECO:0000313" key="2">
    <source>
        <dbReference type="EMBL" id="KAG9444923.1"/>
    </source>
</evidence>
<dbReference type="EMBL" id="JAINDJ010000006">
    <property type="protein sequence ID" value="KAG9444923.1"/>
    <property type="molecule type" value="Genomic_DNA"/>
</dbReference>
<keyword evidence="3" id="KW-1185">Reference proteome</keyword>
<comment type="caution">
    <text evidence="2">The sequence shown here is derived from an EMBL/GenBank/DDBJ whole genome shotgun (WGS) entry which is preliminary data.</text>
</comment>
<feature type="compositionally biased region" description="Basic and acidic residues" evidence="1">
    <location>
        <begin position="7"/>
        <end position="21"/>
    </location>
</feature>
<feature type="region of interest" description="Disordered" evidence="1">
    <location>
        <begin position="1"/>
        <end position="54"/>
    </location>
</feature>
<evidence type="ECO:0000256" key="1">
    <source>
        <dbReference type="SAM" id="MobiDB-lite"/>
    </source>
</evidence>
<reference evidence="2 3" key="1">
    <citation type="submission" date="2021-07" db="EMBL/GenBank/DDBJ databases">
        <title>The Aristolochia fimbriata genome: insights into angiosperm evolution, floral development and chemical biosynthesis.</title>
        <authorList>
            <person name="Jiao Y."/>
        </authorList>
    </citation>
    <scope>NUCLEOTIDE SEQUENCE [LARGE SCALE GENOMIC DNA]</scope>
    <source>
        <strain evidence="2">IBCAS-2021</strain>
        <tissue evidence="2">Leaf</tissue>
    </source>
</reference>
<proteinExistence type="predicted"/>
<name>A0AAV7E7X2_ARIFI</name>
<dbReference type="AlphaFoldDB" id="A0AAV7E7X2"/>
<evidence type="ECO:0000313" key="3">
    <source>
        <dbReference type="Proteomes" id="UP000825729"/>
    </source>
</evidence>
<organism evidence="2 3">
    <name type="scientific">Aristolochia fimbriata</name>
    <name type="common">White veined hardy Dutchman's pipe vine</name>
    <dbReference type="NCBI Taxonomy" id="158543"/>
    <lineage>
        <taxon>Eukaryota</taxon>
        <taxon>Viridiplantae</taxon>
        <taxon>Streptophyta</taxon>
        <taxon>Embryophyta</taxon>
        <taxon>Tracheophyta</taxon>
        <taxon>Spermatophyta</taxon>
        <taxon>Magnoliopsida</taxon>
        <taxon>Magnoliidae</taxon>
        <taxon>Piperales</taxon>
        <taxon>Aristolochiaceae</taxon>
        <taxon>Aristolochia</taxon>
    </lineage>
</organism>
<gene>
    <name evidence="2" type="ORF">H6P81_016263</name>
</gene>
<dbReference type="Proteomes" id="UP000825729">
    <property type="component" value="Unassembled WGS sequence"/>
</dbReference>
<accession>A0AAV7E7X2</accession>
<sequence length="77" mass="8177">MPLALHGARENLRHRGVHDTSSENQCLRIDSGHNGGPKSSAAAPGSFTMTSDSETQRLGAAVFHLPVTSSPNRRVKA</sequence>